<dbReference type="GO" id="GO:0007155">
    <property type="term" value="P:cell adhesion"/>
    <property type="evidence" value="ECO:0007669"/>
    <property type="project" value="InterPro"/>
</dbReference>
<keyword evidence="5" id="KW-0964">Secreted</keyword>
<feature type="disulfide bond" evidence="17">
    <location>
        <begin position="1706"/>
        <end position="1716"/>
    </location>
</feature>
<evidence type="ECO:0000256" key="7">
    <source>
        <dbReference type="ARBA" id="ARBA00022536"/>
    </source>
</evidence>
<evidence type="ECO:0000256" key="18">
    <source>
        <dbReference type="RuleBase" id="RU003500"/>
    </source>
</evidence>
<gene>
    <name evidence="24" type="ORF">DNTS_022219</name>
</gene>
<dbReference type="OrthoDB" id="286301at2759"/>
<feature type="domain" description="FAS1" evidence="23">
    <location>
        <begin position="835"/>
        <end position="950"/>
    </location>
</feature>
<dbReference type="InterPro" id="IPR016187">
    <property type="entry name" value="CTDL_fold"/>
</dbReference>
<keyword evidence="10 20" id="KW-1133">Transmembrane helix</keyword>
<evidence type="ECO:0000256" key="8">
    <source>
        <dbReference type="ARBA" id="ARBA00022687"/>
    </source>
</evidence>
<feature type="domain" description="EGF-like" evidence="22">
    <location>
        <begin position="663"/>
        <end position="702"/>
    </location>
</feature>
<feature type="domain" description="EGF-like" evidence="22">
    <location>
        <begin position="1036"/>
        <end position="1076"/>
    </location>
</feature>
<feature type="domain" description="EGF-like" evidence="22">
    <location>
        <begin position="1827"/>
        <end position="1868"/>
    </location>
</feature>
<evidence type="ECO:0000256" key="2">
    <source>
        <dbReference type="ARBA" id="ARBA00004498"/>
    </source>
</evidence>
<dbReference type="Pfam" id="PF00110">
    <property type="entry name" value="wnt"/>
    <property type="match status" value="1"/>
</dbReference>
<keyword evidence="11 20" id="KW-0472">Membrane</keyword>
<evidence type="ECO:0000256" key="20">
    <source>
        <dbReference type="SAM" id="Phobius"/>
    </source>
</evidence>
<dbReference type="GO" id="GO:0016055">
    <property type="term" value="P:Wnt signaling pathway"/>
    <property type="evidence" value="ECO:0007669"/>
    <property type="project" value="UniProtKB-KW"/>
</dbReference>
<dbReference type="InterPro" id="IPR024731">
    <property type="entry name" value="NELL2-like_EGF"/>
</dbReference>
<dbReference type="PANTHER" id="PTHR24038:SF0">
    <property type="entry name" value="STABILIN-2"/>
    <property type="match status" value="1"/>
</dbReference>
<dbReference type="InterPro" id="IPR000782">
    <property type="entry name" value="FAS1_domain"/>
</dbReference>
<comment type="caution">
    <text evidence="17">Lacks conserved residue(s) required for the propagation of feature annotation.</text>
</comment>
<dbReference type="Gene3D" id="3.10.100.10">
    <property type="entry name" value="Mannose-Binding Protein A, subunit A"/>
    <property type="match status" value="1"/>
</dbReference>
<evidence type="ECO:0000256" key="6">
    <source>
        <dbReference type="ARBA" id="ARBA00022530"/>
    </source>
</evidence>
<feature type="disulfide bond" evidence="17">
    <location>
        <begin position="2304"/>
        <end position="2313"/>
    </location>
</feature>
<dbReference type="SMART" id="SM00445">
    <property type="entry name" value="LINK"/>
    <property type="match status" value="1"/>
</dbReference>
<dbReference type="GO" id="GO:0005576">
    <property type="term" value="C:extracellular region"/>
    <property type="evidence" value="ECO:0007669"/>
    <property type="project" value="InterPro"/>
</dbReference>
<keyword evidence="14" id="KW-0325">Glycoprotein</keyword>
<feature type="compositionally biased region" description="Low complexity" evidence="19">
    <location>
        <begin position="2755"/>
        <end position="2765"/>
    </location>
</feature>
<dbReference type="Pfam" id="PF00193">
    <property type="entry name" value="Xlink"/>
    <property type="match status" value="1"/>
</dbReference>
<dbReference type="SUPFAM" id="SSF82153">
    <property type="entry name" value="FAS1 domain"/>
    <property type="match status" value="7"/>
</dbReference>
<feature type="disulfide bond" evidence="17">
    <location>
        <begin position="1688"/>
        <end position="1697"/>
    </location>
</feature>
<feature type="domain" description="EGF-like" evidence="22">
    <location>
        <begin position="1614"/>
        <end position="1654"/>
    </location>
</feature>
<evidence type="ECO:0000256" key="21">
    <source>
        <dbReference type="SAM" id="SignalP"/>
    </source>
</evidence>
<comment type="caution">
    <text evidence="24">The sequence shown here is derived from an EMBL/GenBank/DDBJ whole genome shotgun (WGS) entry which is preliminary data.</text>
</comment>
<feature type="disulfide bond" evidence="17">
    <location>
        <begin position="546"/>
        <end position="555"/>
    </location>
</feature>
<feature type="disulfide bond" evidence="17">
    <location>
        <begin position="1644"/>
        <end position="1653"/>
    </location>
</feature>
<evidence type="ECO:0000256" key="4">
    <source>
        <dbReference type="ARBA" id="ARBA00022473"/>
    </source>
</evidence>
<dbReference type="Proteomes" id="UP000316079">
    <property type="component" value="Unassembled WGS sequence"/>
</dbReference>
<feature type="domain" description="EGF-like" evidence="22">
    <location>
        <begin position="2395"/>
        <end position="2437"/>
    </location>
</feature>
<feature type="domain" description="EGF-like" evidence="22">
    <location>
        <begin position="1209"/>
        <end position="1251"/>
    </location>
</feature>
<dbReference type="GO" id="GO:0016020">
    <property type="term" value="C:membrane"/>
    <property type="evidence" value="ECO:0007669"/>
    <property type="project" value="UniProtKB-SubCell"/>
</dbReference>
<feature type="domain" description="EGF-like" evidence="22">
    <location>
        <begin position="2277"/>
        <end position="2314"/>
    </location>
</feature>
<keyword evidence="8 18" id="KW-0879">Wnt signaling pathway</keyword>
<feature type="domain" description="FAS1" evidence="23">
    <location>
        <begin position="702"/>
        <end position="843"/>
    </location>
</feature>
<dbReference type="SUPFAM" id="SSF57196">
    <property type="entry name" value="EGF/Laminin"/>
    <property type="match status" value="3"/>
</dbReference>
<feature type="disulfide bond" evidence="17">
    <location>
        <begin position="1066"/>
        <end position="1075"/>
    </location>
</feature>
<feature type="domain" description="FAS1" evidence="23">
    <location>
        <begin position="1868"/>
        <end position="1996"/>
    </location>
</feature>
<feature type="disulfide bond" evidence="17">
    <location>
        <begin position="502"/>
        <end position="511"/>
    </location>
</feature>
<dbReference type="PRINTS" id="PR01895">
    <property type="entry name" value="WNT16PROTEIN"/>
</dbReference>
<dbReference type="EMBL" id="SRMA01026665">
    <property type="protein sequence ID" value="TRY79014.1"/>
    <property type="molecule type" value="Genomic_DNA"/>
</dbReference>
<evidence type="ECO:0000256" key="3">
    <source>
        <dbReference type="ARBA" id="ARBA00005683"/>
    </source>
</evidence>
<dbReference type="STRING" id="623744.A0A553PMW5"/>
<evidence type="ECO:0000256" key="19">
    <source>
        <dbReference type="SAM" id="MobiDB-lite"/>
    </source>
</evidence>
<feature type="signal peptide" evidence="21">
    <location>
        <begin position="1"/>
        <end position="28"/>
    </location>
</feature>
<dbReference type="InterPro" id="IPR018161">
    <property type="entry name" value="Wnt_CS"/>
</dbReference>
<dbReference type="PROSITE" id="PS50026">
    <property type="entry name" value="EGF_3"/>
    <property type="match status" value="18"/>
</dbReference>
<dbReference type="SMART" id="SM00097">
    <property type="entry name" value="WNT1"/>
    <property type="match status" value="1"/>
</dbReference>
<evidence type="ECO:0000259" key="22">
    <source>
        <dbReference type="PROSITE" id="PS50026"/>
    </source>
</evidence>
<feature type="disulfide bond" evidence="17">
    <location>
        <begin position="527"/>
        <end position="544"/>
    </location>
</feature>
<evidence type="ECO:0000256" key="9">
    <source>
        <dbReference type="ARBA" id="ARBA00022692"/>
    </source>
</evidence>
<dbReference type="PROSITE" id="PS00246">
    <property type="entry name" value="WNT1"/>
    <property type="match status" value="1"/>
</dbReference>
<protein>
    <recommendedName>
        <fullName evidence="18">Protein Wnt</fullName>
    </recommendedName>
</protein>
<dbReference type="SMART" id="SM00179">
    <property type="entry name" value="EGF_CA"/>
    <property type="match status" value="6"/>
</dbReference>
<feature type="region of interest" description="Disordered" evidence="19">
    <location>
        <begin position="2746"/>
        <end position="2798"/>
    </location>
</feature>
<dbReference type="PROSITE" id="PS00022">
    <property type="entry name" value="EGF_1"/>
    <property type="match status" value="7"/>
</dbReference>
<dbReference type="Gene3D" id="2.170.300.10">
    <property type="entry name" value="Tie2 ligand-binding domain superfamily"/>
    <property type="match status" value="1"/>
</dbReference>
<dbReference type="InterPro" id="IPR002049">
    <property type="entry name" value="LE_dom"/>
</dbReference>
<dbReference type="FunFam" id="2.10.25.10:FF:000040">
    <property type="entry name" value="Stabilin 2"/>
    <property type="match status" value="5"/>
</dbReference>
<feature type="domain" description="EGF-like" evidence="22">
    <location>
        <begin position="519"/>
        <end position="556"/>
    </location>
</feature>
<dbReference type="SMART" id="SM00180">
    <property type="entry name" value="EGF_Lam"/>
    <property type="match status" value="6"/>
</dbReference>
<evidence type="ECO:0000256" key="15">
    <source>
        <dbReference type="ARBA" id="ARBA00023288"/>
    </source>
</evidence>
<dbReference type="CDD" id="cd00053">
    <property type="entry name" value="EGF"/>
    <property type="match status" value="1"/>
</dbReference>
<evidence type="ECO:0000256" key="10">
    <source>
        <dbReference type="ARBA" id="ARBA00022989"/>
    </source>
</evidence>
<dbReference type="InterPro" id="IPR000538">
    <property type="entry name" value="Link_dom"/>
</dbReference>
<feature type="domain" description="FAS1" evidence="23">
    <location>
        <begin position="2557"/>
        <end position="2693"/>
    </location>
</feature>
<keyword evidence="25" id="KW-1185">Reference proteome</keyword>
<dbReference type="CDD" id="cd19344">
    <property type="entry name" value="Wnt_Wnt16"/>
    <property type="match status" value="1"/>
</dbReference>
<dbReference type="Gene3D" id="2.10.25.10">
    <property type="entry name" value="Laminin"/>
    <property type="match status" value="14"/>
</dbReference>
<feature type="transmembrane region" description="Helical" evidence="20">
    <location>
        <begin position="2709"/>
        <end position="2733"/>
    </location>
</feature>
<feature type="disulfide bond" evidence="17">
    <location>
        <begin position="1710"/>
        <end position="1727"/>
    </location>
</feature>
<feature type="disulfide bond" evidence="17">
    <location>
        <begin position="567"/>
        <end position="584"/>
    </location>
</feature>
<feature type="domain" description="EGF-like" evidence="22">
    <location>
        <begin position="1742"/>
        <end position="1783"/>
    </location>
</feature>
<feature type="domain" description="EGF-like" evidence="22">
    <location>
        <begin position="1126"/>
        <end position="1163"/>
    </location>
</feature>
<keyword evidence="13" id="KW-0675">Receptor</keyword>
<evidence type="ECO:0000256" key="5">
    <source>
        <dbReference type="ARBA" id="ARBA00022525"/>
    </source>
</evidence>
<keyword evidence="12 17" id="KW-1015">Disulfide bond</keyword>
<feature type="domain" description="EGF-like" evidence="22">
    <location>
        <begin position="1166"/>
        <end position="1208"/>
    </location>
</feature>
<dbReference type="Pfam" id="PF24887">
    <property type="entry name" value="EGF_STAB1-2"/>
    <property type="match status" value="1"/>
</dbReference>
<keyword evidence="21" id="KW-0732">Signal</keyword>
<dbReference type="Pfam" id="PF02469">
    <property type="entry name" value="Fasciclin"/>
    <property type="match status" value="6"/>
</dbReference>
<proteinExistence type="inferred from homology"/>
<evidence type="ECO:0000256" key="12">
    <source>
        <dbReference type="ARBA" id="ARBA00023157"/>
    </source>
</evidence>
<feature type="domain" description="EGF-like" evidence="22">
    <location>
        <begin position="1702"/>
        <end position="1741"/>
    </location>
</feature>
<dbReference type="Gene3D" id="2.30.180.10">
    <property type="entry name" value="FAS1 domain"/>
    <property type="match status" value="7"/>
</dbReference>
<comment type="subcellular location">
    <subcellularLocation>
        <location evidence="1">Membrane</location>
        <topology evidence="1">Single-pass type I membrane protein</topology>
    </subcellularLocation>
    <subcellularLocation>
        <location evidence="2 18">Secreted</location>
        <location evidence="2 18">Extracellular space</location>
        <location evidence="2 18">Extracellular matrix</location>
    </subcellularLocation>
</comment>
<dbReference type="SMART" id="SM00554">
    <property type="entry name" value="FAS1"/>
    <property type="match status" value="7"/>
</dbReference>
<dbReference type="PROSITE" id="PS01186">
    <property type="entry name" value="EGF_2"/>
    <property type="match status" value="10"/>
</dbReference>
<keyword evidence="7 17" id="KW-0245">EGF-like domain</keyword>
<keyword evidence="16" id="KW-0424">Laminin EGF-like domain</keyword>
<feature type="domain" description="EGF-like" evidence="22">
    <location>
        <begin position="558"/>
        <end position="594"/>
    </location>
</feature>
<feature type="disulfide bond" evidence="17">
    <location>
        <begin position="1669"/>
        <end position="1686"/>
    </location>
</feature>
<evidence type="ECO:0000256" key="14">
    <source>
        <dbReference type="ARBA" id="ARBA00023180"/>
    </source>
</evidence>
<keyword evidence="4 18" id="KW-0217">Developmental protein</keyword>
<evidence type="ECO:0000259" key="23">
    <source>
        <dbReference type="PROSITE" id="PS50213"/>
    </source>
</evidence>
<dbReference type="PRINTS" id="PR01349">
    <property type="entry name" value="WNTPROTEIN"/>
</dbReference>
<feature type="chain" id="PRO_5022197333" description="Protein Wnt" evidence="21">
    <location>
        <begin position="29"/>
        <end position="2798"/>
    </location>
</feature>
<organism evidence="24 25">
    <name type="scientific">Danionella cerebrum</name>
    <dbReference type="NCBI Taxonomy" id="2873325"/>
    <lineage>
        <taxon>Eukaryota</taxon>
        <taxon>Metazoa</taxon>
        <taxon>Chordata</taxon>
        <taxon>Craniata</taxon>
        <taxon>Vertebrata</taxon>
        <taxon>Euteleostomi</taxon>
        <taxon>Actinopterygii</taxon>
        <taxon>Neopterygii</taxon>
        <taxon>Teleostei</taxon>
        <taxon>Ostariophysi</taxon>
        <taxon>Cypriniformes</taxon>
        <taxon>Danionidae</taxon>
        <taxon>Danioninae</taxon>
        <taxon>Danionella</taxon>
    </lineage>
</organism>
<feature type="domain" description="EGF-like" evidence="22">
    <location>
        <begin position="1784"/>
        <end position="1826"/>
    </location>
</feature>
<dbReference type="InterPro" id="IPR001881">
    <property type="entry name" value="EGF-like_Ca-bd_dom"/>
</dbReference>
<dbReference type="FunFam" id="2.30.180.10:FF:000005">
    <property type="entry name" value="Stabilin 2"/>
    <property type="match status" value="2"/>
</dbReference>
<accession>A0A553PMW5</accession>
<dbReference type="SMART" id="SM00181">
    <property type="entry name" value="EGF"/>
    <property type="match status" value="22"/>
</dbReference>
<feature type="domain" description="EGF-like" evidence="22">
    <location>
        <begin position="1661"/>
        <end position="1698"/>
    </location>
</feature>
<feature type="domain" description="EGF-like" evidence="22">
    <location>
        <begin position="2354"/>
        <end position="2392"/>
    </location>
</feature>
<dbReference type="GO" id="GO:0005540">
    <property type="term" value="F:hyaluronic acid binding"/>
    <property type="evidence" value="ECO:0007669"/>
    <property type="project" value="InterPro"/>
</dbReference>
<dbReference type="PANTHER" id="PTHR24038">
    <property type="entry name" value="STABILIN"/>
    <property type="match status" value="1"/>
</dbReference>
<dbReference type="InterPro" id="IPR056806">
    <property type="entry name" value="EGF_STAB1-2"/>
</dbReference>
<evidence type="ECO:0000256" key="17">
    <source>
        <dbReference type="PROSITE-ProRule" id="PRU00076"/>
    </source>
</evidence>
<keyword evidence="15" id="KW-0449">Lipoprotein</keyword>
<dbReference type="InterPro" id="IPR005817">
    <property type="entry name" value="Wnt"/>
</dbReference>
<evidence type="ECO:0000256" key="1">
    <source>
        <dbReference type="ARBA" id="ARBA00004479"/>
    </source>
</evidence>
<dbReference type="PROSITE" id="PS50213">
    <property type="entry name" value="FAS1"/>
    <property type="match status" value="6"/>
</dbReference>
<dbReference type="Pfam" id="PF12947">
    <property type="entry name" value="EGF_3"/>
    <property type="match status" value="6"/>
</dbReference>
<dbReference type="InterPro" id="IPR000742">
    <property type="entry name" value="EGF"/>
</dbReference>
<dbReference type="InterPro" id="IPR036378">
    <property type="entry name" value="FAS1_dom_sf"/>
</dbReference>
<name>A0A553PMW5_9TELE</name>
<feature type="domain" description="FAS1" evidence="23">
    <location>
        <begin position="2012"/>
        <end position="2153"/>
    </location>
</feature>
<dbReference type="InterPro" id="IPR016186">
    <property type="entry name" value="C-type_lectin-like/link_sf"/>
</dbReference>
<dbReference type="GO" id="GO:0005509">
    <property type="term" value="F:calcium ion binding"/>
    <property type="evidence" value="ECO:0007669"/>
    <property type="project" value="InterPro"/>
</dbReference>
<evidence type="ECO:0000313" key="25">
    <source>
        <dbReference type="Proteomes" id="UP000316079"/>
    </source>
</evidence>
<comment type="function">
    <text evidence="18">Ligand for members of the frizzled family of seven transmembrane receptors.</text>
</comment>
<comment type="similarity">
    <text evidence="3 18">Belongs to the Wnt family.</text>
</comment>
<sequence>MDKTGCGTHLVHHLLVVWLSVCPLHCHGSWMWLGITSVGVSERLGCAHLPLSYRQKELCARKPHLLPSVKEGARLGISECQSQFRHERWNCSTRRDPNVFGYELTSGTKETAFIYAVMAAGLVHAVTRSCSAGNMTECSCDTSLLGTGSPTEGWHWGGCSDDIAFGTLFSRRFIDNSVKNISTRGEEALFIMKQHNSEAGRQAVAKTMLTDCRCHGVSGSCAVKTCWRTMAAFERVGAYLKERYETSVQVVDRTKRKVRRKEKEKRQTPIAKEDLIFFNKSPNYCLEDRRLGVTGTRGRKCNRTSAGPDGCNLLCCGRGYNTHVVRHVERCECTGKREGGIAVKAKGQLVLPQSGEGPQRARIGESVIIMMIFLNSVSGALSLLLGTSILWLPAAASKNHCDKNIQVVTKSKCHSCSISSLVQCPNGYRRMTSVTTDCRYPITIGLFIAGCSFDCYKDVVEPQCCPGYWGIDCIECPGSASIPCSNNGMCSDGIAGNGTCTCSPGFTGTACEDCKKGLYGSKCSNVCSCKHGLCDSGVKGTGECTCFSGYTGIDCDRELPACAALRCGTNSRCVEDMFSGQLVCKCKPGYQDCTHTGPNEHVCTCTEGYSGDGHFCMPIDLCQTNLGNCTSDSTRCVYDGPGKAHCECLEGFEKLVKGQGCNLKDICKPDSCHKYATCTTAHPGEVDCKCREGYLGNGKICFGNIIQQLQDMNSKPGGEWTGQLSSAITLFETVMSWPLTSLGPFTVFVPVNKAFKGTSVKTLLANEMKARYLAKLHMVAGEVNSESLKKGILYYTLTGMPAESMIDSDQVKIRLHGSRKKGTLVGSDIFASNGIIHLVDKLMEAVPSTVISEKEENLLQILSENGKFSQFKTLLEGKTKLLELMRNHIVSTTQLSASFIVSNPRAVTMAEQVLTFNVTSAGQILVNGESVLELDVEAKNGRLHSLEGLLIPQSIEPIIPHRCDVKNNNIYRGPCVSCTLVSRSRCPTGESLNIFFKGCVFQKEAFGLSLSSIGCALSCNETKTTPRCCSGFFGPDCSPCPGGFTSPCSSHGTCSEGIEGNGKCQCEPNFKGSRCQYCADSNKYGPNCDKTCRCIHGTCDNRPEASGKCKQGTCKDGYAGEFCELQTQPCGPNQPCHAHADCVSEKGAFMCVCKQGFQGDGFMCLESDPCALPHRGGCSINAKCIKTSPGKHTCKCLSGWREDGNECQAINDCLDPSRGGCHPNATCIYVGPGQSDCACKSGYHGNGRECEPANQCVEQKGGCHFLASCQFLNPGGWQCVCEDDYAGDGKICYGTLAQEMVSNPDLQGFGLWIANTLYKCYKRILIKSNILQRTDPSQLLPETENFTLFVPSAQAIKKMSKEDKDFWITQSNLPSLVKVTPSPRMVSLLKKTLPVYSTNDTTIVSGGQISFGDVAAKNGIIHLIDTKHNLTDEMEGSLGFTLFAPTDNAIHDYFRKTGKDSLDLNLTQYHVILNETLKGQDLLDGLYKDTLLGFKYQLGFFRQDKTLLVNEAEVNVTDIETNKGVIHTIAAVLSIPSNRCDNATITIPMGSCMDCFNPTENPCPSGTNRVINRKRRCMYSRVAHGETILTIGCKVSCEKVNIERKCCSGFYGINCEKCPGSEEQVCFGNGACVDGINGTGVCQCSQGFNGTACETCQSGRYGIHCDQVCKCVNGRCSEGVEGDGSCTCDLGWRGINCDVAITSDLCGGRCHTSANCLLNVLENKNFCSCVAGFQGNGTFCSAVDACAEKNGGCSAHAVCKRTIPGRRICVCYPGYEGDGKVCTSINPCLDGNNGGCHSDGNCIHTGPNKTACHCKEGFKGNGKSCEPINVCIERNGGCHKYAQCTMTGPQERNCTCRPGFIGDGETCKGSLQKEIRNRNFGTFYMGLVKYNIPELGGRGPFTVFVPNADAYNKPEVKDILRRRHLESAKIMRYHIVACRALLPVDLMQTRNLTTLTGDIITITYSEDNIYINNKAKVVFSDLESSNGIFHEIDTVLVPPEIQIQKDKEQDSTSRNLSEVANSSGFKTFFKLLEDTDTLKLVMDPIHQPVTLFMPTDTAMAALAQEQKDFLYAMHNRDKLSEYLRYHILRDTKLLSSELVHANSLKSQQGSDLSVACMGEENIGELYVNHKGCRIVKRNLDFNGGLIYGINCLLNPPSLGGRCDYKHTIDFTLACRYCGRSILDCPLGSKPKAEQKCILPDPLMSRTTGCQSTCTVVVWKPKCCPGYYGRDCLACPGGPESPCSNHGKCDEDHLGNGTCTCDPGFKGVACELCERDHFGPDCKACNCTEHGMCDEGPKGSGFCLCHEGWTGSQCETKLADTPVCNPACHGKAICMENNTCVCRAFYEGDGITCTAAQMCLFWNGGCSKNAKCSQKDEKVTCTCLKGFSGDGFECAAIDLCADGENGGCHEHAVCTMTGAGKRKCECKENYIGDGIDCEAKLSPINRCMPDNGQCHSDAQCTDLHYEDKTLGVFNHRSTKGAYKLNYTMAQEACKESGATIATYTQLYSNPKCGFGHVGIVDYGLRTNLSETWDAFCYRVKDVKCECKIGYIGDGYSCTGNLLQVLAARPTLSNFLSQILNYSASASGKEFVNRLSNITIQSTLFVPDNEGLYSNQTLNGRDIEHHLLDGRALILQALINISHVRTRLGHSLTFTGVPDLQNPQITSSGYINDRYIIDSDILASNGVIHVLQGPLKAPPPPSPLFHSAHQAGMGIGILGLIILIAAAGFVGYNFYTNKSKPFQFHYFKEDEGEDGNPSESSPNISNPMYDAVPASKEPAPTEEDKHRVISSGSFDLFQDG</sequence>
<evidence type="ECO:0000256" key="13">
    <source>
        <dbReference type="ARBA" id="ARBA00023170"/>
    </source>
</evidence>
<evidence type="ECO:0000256" key="11">
    <source>
        <dbReference type="ARBA" id="ARBA00023136"/>
    </source>
</evidence>
<keyword evidence="9 20" id="KW-0812">Transmembrane</keyword>
<dbReference type="SUPFAM" id="SSF56436">
    <property type="entry name" value="C-type lectin-like"/>
    <property type="match status" value="1"/>
</dbReference>
<dbReference type="GO" id="GO:0005102">
    <property type="term" value="F:signaling receptor binding"/>
    <property type="evidence" value="ECO:0007669"/>
    <property type="project" value="InterPro"/>
</dbReference>
<feature type="domain" description="FAS1" evidence="23">
    <location>
        <begin position="1404"/>
        <end position="1533"/>
    </location>
</feature>
<feature type="domain" description="EGF-like" evidence="22">
    <location>
        <begin position="2230"/>
        <end position="2270"/>
    </location>
</feature>
<feature type="domain" description="EGF-like" evidence="22">
    <location>
        <begin position="472"/>
        <end position="512"/>
    </location>
</feature>
<evidence type="ECO:0000313" key="24">
    <source>
        <dbReference type="EMBL" id="TRY79014.1"/>
    </source>
</evidence>
<evidence type="ECO:0000256" key="16">
    <source>
        <dbReference type="ARBA" id="ARBA00023292"/>
    </source>
</evidence>
<reference evidence="24 25" key="1">
    <citation type="journal article" date="2019" name="Sci. Data">
        <title>Hybrid genome assembly and annotation of Danionella translucida.</title>
        <authorList>
            <person name="Kadobianskyi M."/>
            <person name="Schulze L."/>
            <person name="Schuelke M."/>
            <person name="Judkewitz B."/>
        </authorList>
    </citation>
    <scope>NUCLEOTIDE SEQUENCE [LARGE SCALE GENOMIC DNA]</scope>
    <source>
        <strain evidence="24 25">Bolton</strain>
    </source>
</reference>
<keyword evidence="6" id="KW-0272">Extracellular matrix</keyword>
<dbReference type="InterPro" id="IPR013304">
    <property type="entry name" value="Wnt16"/>
</dbReference>
<feature type="disulfide bond" evidence="17">
    <location>
        <begin position="2260"/>
        <end position="2269"/>
    </location>
</feature>